<protein>
    <recommendedName>
        <fullName evidence="3">Polyprenyl synthetase</fullName>
    </recommendedName>
</protein>
<evidence type="ECO:0008006" key="3">
    <source>
        <dbReference type="Google" id="ProtNLM"/>
    </source>
</evidence>
<sequence length="313" mass="35373">MNQLIEPYSDEIVHIFGKASAQLQTLPEELKEQALALLGKCHPLNRKDNEGPNMISYLLPYWVGETLGSPIELCRELAVGNLYGMLSFFLLDDVMDEMRDVRRSLALSTVLNQRFLEAYQWCFSENPQLWGCYNRYLAQWADAMYREEDEPMDPRDPGRLARKAAPVKLCVAALLLQAGQVNKMPHMEKAIDLALAVLQLSDDWADWLEDLPTASCNAFLVLLRENLQLQVGEVMDESMVKRSIYREMALGGLATLASDYADELTAMKEAPASLQIFASTMAESLQFKANEIKDRYDRLLNDGGFSIYLAENG</sequence>
<proteinExistence type="predicted"/>
<reference evidence="1 2" key="1">
    <citation type="submission" date="2016-05" db="EMBL/GenBank/DDBJ databases">
        <title>Paenibacillus sp. 1ZS3-15 nov., isolated from the rhizosphere soil.</title>
        <authorList>
            <person name="Zhang X.X."/>
            <person name="Zhang J."/>
        </authorList>
    </citation>
    <scope>NUCLEOTIDE SEQUENCE [LARGE SCALE GENOMIC DNA]</scope>
    <source>
        <strain evidence="1 2">1ZS3-15</strain>
    </source>
</reference>
<evidence type="ECO:0000313" key="1">
    <source>
        <dbReference type="EMBL" id="OAS16731.1"/>
    </source>
</evidence>
<accession>A0A198A6M8</accession>
<organism evidence="1 2">
    <name type="scientific">Paenibacillus oryzisoli</name>
    <dbReference type="NCBI Taxonomy" id="1850517"/>
    <lineage>
        <taxon>Bacteria</taxon>
        <taxon>Bacillati</taxon>
        <taxon>Bacillota</taxon>
        <taxon>Bacilli</taxon>
        <taxon>Bacillales</taxon>
        <taxon>Paenibacillaceae</taxon>
        <taxon>Paenibacillus</taxon>
    </lineage>
</organism>
<dbReference type="AlphaFoldDB" id="A0A198A6M8"/>
<comment type="caution">
    <text evidence="1">The sequence shown here is derived from an EMBL/GenBank/DDBJ whole genome shotgun (WGS) entry which is preliminary data.</text>
</comment>
<evidence type="ECO:0000313" key="2">
    <source>
        <dbReference type="Proteomes" id="UP000078454"/>
    </source>
</evidence>
<dbReference type="Proteomes" id="UP000078454">
    <property type="component" value="Unassembled WGS sequence"/>
</dbReference>
<name>A0A198A6M8_9BACL</name>
<keyword evidence="2" id="KW-1185">Reference proteome</keyword>
<dbReference type="OrthoDB" id="2645648at2"/>
<dbReference type="EMBL" id="LYPB01000074">
    <property type="protein sequence ID" value="OAS16731.1"/>
    <property type="molecule type" value="Genomic_DNA"/>
</dbReference>
<gene>
    <name evidence="1" type="ORF">A8708_07650</name>
</gene>
<dbReference type="STRING" id="1850517.A8708_07650"/>
<dbReference type="RefSeq" id="WP_068666890.1">
    <property type="nucleotide sequence ID" value="NZ_LYPB01000074.1"/>
</dbReference>